<dbReference type="InterPro" id="IPR019787">
    <property type="entry name" value="Znf_PHD-finger"/>
</dbReference>
<evidence type="ECO:0000313" key="23">
    <source>
        <dbReference type="Ensembl" id="ENSEBUP00000020649.1"/>
    </source>
</evidence>
<evidence type="ECO:0000256" key="7">
    <source>
        <dbReference type="ARBA" id="ARBA00022691"/>
    </source>
</evidence>
<dbReference type="InterPro" id="IPR019786">
    <property type="entry name" value="Zinc_finger_PHD-type_CS"/>
</dbReference>
<dbReference type="GO" id="GO:0140938">
    <property type="term" value="F:histone H3 methyltransferase activity"/>
    <property type="evidence" value="ECO:0007669"/>
    <property type="project" value="UniProtKB-ARBA"/>
</dbReference>
<dbReference type="SMART" id="SM00508">
    <property type="entry name" value="PostSET"/>
    <property type="match status" value="1"/>
</dbReference>
<dbReference type="Gene3D" id="1.10.30.10">
    <property type="entry name" value="High mobility group box domain"/>
    <property type="match status" value="1"/>
</dbReference>
<dbReference type="SUPFAM" id="SSF82199">
    <property type="entry name" value="SET domain"/>
    <property type="match status" value="1"/>
</dbReference>
<dbReference type="PROSITE" id="PS50016">
    <property type="entry name" value="ZF_PHD_2"/>
    <property type="match status" value="2"/>
</dbReference>
<reference evidence="23" key="2">
    <citation type="submission" date="2025-09" db="UniProtKB">
        <authorList>
            <consortium name="Ensembl"/>
        </authorList>
    </citation>
    <scope>IDENTIFICATION</scope>
</reference>
<dbReference type="CDD" id="cd15568">
    <property type="entry name" value="PHD5_NSD"/>
    <property type="match status" value="1"/>
</dbReference>
<evidence type="ECO:0000256" key="6">
    <source>
        <dbReference type="ARBA" id="ARBA00022679"/>
    </source>
</evidence>
<dbReference type="SUPFAM" id="SSF63748">
    <property type="entry name" value="Tudor/PWWP/MBT"/>
    <property type="match status" value="2"/>
</dbReference>
<evidence type="ECO:0000256" key="10">
    <source>
        <dbReference type="ARBA" id="ARBA00022771"/>
    </source>
</evidence>
<dbReference type="PROSITE" id="PS50812">
    <property type="entry name" value="PWWP"/>
    <property type="match status" value="2"/>
</dbReference>
<evidence type="ECO:0000256" key="5">
    <source>
        <dbReference type="ARBA" id="ARBA00022603"/>
    </source>
</evidence>
<keyword evidence="3" id="KW-0158">Chromosome</keyword>
<dbReference type="GO" id="GO:0016279">
    <property type="term" value="F:protein-lysine N-methyltransferase activity"/>
    <property type="evidence" value="ECO:0007669"/>
    <property type="project" value="UniProtKB-ARBA"/>
</dbReference>
<keyword evidence="12" id="KW-0156">Chromatin regulator</keyword>
<accession>A0A8C4QXA2</accession>
<dbReference type="Ensembl" id="ENSEBUT00000021223.1">
    <property type="protein sequence ID" value="ENSEBUP00000020649.1"/>
    <property type="gene ID" value="ENSEBUG00000012757.1"/>
</dbReference>
<dbReference type="Gene3D" id="2.30.30.140">
    <property type="match status" value="2"/>
</dbReference>
<evidence type="ECO:0000259" key="22">
    <source>
        <dbReference type="PROSITE" id="PS51215"/>
    </source>
</evidence>
<dbReference type="InterPro" id="IPR006560">
    <property type="entry name" value="AWS_dom"/>
</dbReference>
<dbReference type="InterPro" id="IPR055198">
    <property type="entry name" value="NSD_PHD"/>
</dbReference>
<protein>
    <submittedName>
        <fullName evidence="23">Uncharacterized protein</fullName>
    </submittedName>
</protein>
<dbReference type="InterPro" id="IPR036910">
    <property type="entry name" value="HMG_box_dom_sf"/>
</dbReference>
<dbReference type="PROSITE" id="PS51215">
    <property type="entry name" value="AWS"/>
    <property type="match status" value="1"/>
</dbReference>
<dbReference type="InterPro" id="IPR055197">
    <property type="entry name" value="PHDvar_NSD"/>
</dbReference>
<dbReference type="OMA" id="HERHITN"/>
<evidence type="ECO:0000256" key="14">
    <source>
        <dbReference type="ARBA" id="ARBA00023163"/>
    </source>
</evidence>
<dbReference type="Pfam" id="PF17982">
    <property type="entry name" value="C5HCH"/>
    <property type="match status" value="1"/>
</dbReference>
<feature type="compositionally biased region" description="Basic residues" evidence="17">
    <location>
        <begin position="735"/>
        <end position="747"/>
    </location>
</feature>
<dbReference type="PROSITE" id="PS01359">
    <property type="entry name" value="ZF_PHD_1"/>
    <property type="match status" value="1"/>
</dbReference>
<evidence type="ECO:0000259" key="18">
    <source>
        <dbReference type="PROSITE" id="PS50016"/>
    </source>
</evidence>
<evidence type="ECO:0000256" key="8">
    <source>
        <dbReference type="ARBA" id="ARBA00022723"/>
    </source>
</evidence>
<keyword evidence="11" id="KW-0862">Zinc</keyword>
<dbReference type="Pfam" id="PF22908">
    <property type="entry name" value="PHD_NSD"/>
    <property type="match status" value="1"/>
</dbReference>
<keyword evidence="4" id="KW-0597">Phosphoprotein</keyword>
<dbReference type="Pfam" id="PF00855">
    <property type="entry name" value="PWWP"/>
    <property type="match status" value="2"/>
</dbReference>
<feature type="domain" description="AWS" evidence="22">
    <location>
        <begin position="531"/>
        <end position="581"/>
    </location>
</feature>
<evidence type="ECO:0000259" key="21">
    <source>
        <dbReference type="PROSITE" id="PS50868"/>
    </source>
</evidence>
<dbReference type="FunFam" id="2.170.270.10:FF:000002">
    <property type="entry name" value="Histone-lysine N-methyltransferase"/>
    <property type="match status" value="1"/>
</dbReference>
<dbReference type="GeneTree" id="ENSGT00940000155027"/>
<feature type="domain" description="PHD-type" evidence="18">
    <location>
        <begin position="347"/>
        <end position="392"/>
    </location>
</feature>
<keyword evidence="6" id="KW-0808">Transferase</keyword>
<dbReference type="GO" id="GO:0032259">
    <property type="term" value="P:methylation"/>
    <property type="evidence" value="ECO:0007669"/>
    <property type="project" value="UniProtKB-KW"/>
</dbReference>
<keyword evidence="8" id="KW-0479">Metal-binding</keyword>
<dbReference type="Gene3D" id="3.30.40.10">
    <property type="entry name" value="Zinc/RING finger domain, C3HC4 (zinc finger)"/>
    <property type="match status" value="4"/>
</dbReference>
<evidence type="ECO:0000256" key="4">
    <source>
        <dbReference type="ARBA" id="ARBA00022553"/>
    </source>
</evidence>
<dbReference type="SMART" id="SM00293">
    <property type="entry name" value="PWWP"/>
    <property type="match status" value="2"/>
</dbReference>
<dbReference type="GO" id="GO:0005694">
    <property type="term" value="C:chromosome"/>
    <property type="evidence" value="ECO:0007669"/>
    <property type="project" value="UniProtKB-SubCell"/>
</dbReference>
<evidence type="ECO:0000256" key="2">
    <source>
        <dbReference type="ARBA" id="ARBA00004286"/>
    </source>
</evidence>
<dbReference type="GO" id="GO:0008270">
    <property type="term" value="F:zinc ion binding"/>
    <property type="evidence" value="ECO:0007669"/>
    <property type="project" value="UniProtKB-KW"/>
</dbReference>
<feature type="domain" description="PWWP" evidence="20">
    <location>
        <begin position="397"/>
        <end position="459"/>
    </location>
</feature>
<keyword evidence="13" id="KW-0805">Transcription regulation</keyword>
<dbReference type="InterPro" id="IPR001214">
    <property type="entry name" value="SET_dom"/>
</dbReference>
<dbReference type="InterPro" id="IPR050777">
    <property type="entry name" value="SET2_Histone-Lys_MeTrsfase"/>
</dbReference>
<dbReference type="SUPFAM" id="SSF57903">
    <property type="entry name" value="FYVE/PHD zinc finger"/>
    <property type="match status" value="3"/>
</dbReference>
<evidence type="ECO:0000259" key="19">
    <source>
        <dbReference type="PROSITE" id="PS50280"/>
    </source>
</evidence>
<feature type="region of interest" description="Disordered" evidence="17">
    <location>
        <begin position="729"/>
        <end position="757"/>
    </location>
</feature>
<evidence type="ECO:0000259" key="20">
    <source>
        <dbReference type="PROSITE" id="PS50812"/>
    </source>
</evidence>
<proteinExistence type="predicted"/>
<evidence type="ECO:0000256" key="16">
    <source>
        <dbReference type="PROSITE-ProRule" id="PRU00146"/>
    </source>
</evidence>
<keyword evidence="14" id="KW-0804">Transcription</keyword>
<feature type="domain" description="PHD-type" evidence="18">
    <location>
        <begin position="756"/>
        <end position="803"/>
    </location>
</feature>
<keyword evidence="7" id="KW-0949">S-adenosyl-L-methionine</keyword>
<dbReference type="FunFam" id="3.30.40.10:FF:000025">
    <property type="entry name" value="Histone-lysine N-methyltransferase"/>
    <property type="match status" value="1"/>
</dbReference>
<dbReference type="InterPro" id="IPR000313">
    <property type="entry name" value="PWWP_dom"/>
</dbReference>
<evidence type="ECO:0000256" key="17">
    <source>
        <dbReference type="SAM" id="MobiDB-lite"/>
    </source>
</evidence>
<sequence length="870" mass="99145">MSFLQNPQHRNGSRSPPARYVEGDLVWAKVTGYPWWPCMVAQDPKACTHTWIKGENMIGRKCICIFFVNVEFILQTILLASEHPDASEEEVNLILSAQWETLKEKERQHYKLTSGAAVTLLRNNEQLLTIWPVMPVLHQHQNKLIHQATDLNAVVVVIRVPIARIISSVFGMSFLSKEQAFRFVFVCVQVCEMTGELLLCEGQCCGAFHLSCIGLDAMPKGKFRCEECTTGLRTCFVCKRAGRDTKRCLAPLCGKFYHPDCVWKCNGCVIEGKGFRCPLHVCLNCRILRPDNQRPNRGRLMRCVRCPVAYHTGDSCVAAGTTILASNSIICPKHVEPQKGCNSHVNVSWCFVCGCTGGKLLCCEACPAAFHAECLAMDMPEGSWFCNDCKAGKKPHYRDIVWVKVGSYRWWPAEIYNPRALPLNIQTLKHQLGEFPVRFFGSHDFMWTYQARVFPYLEGDKGSTVNRAKGINRIFKEALQEAANRFQELKMQQALRDAMENEKNQRKPHPYKHIKINKPVGKVQMHMADTSEIPRCNCKSTNESPCGVDSECLNRMLLYECHPSVCPAGARCQNQCFSKRLYPDTEVFRSEFKGWGLRTKADIKKGDFVNEYVGELVDDEECRKRMMYAHERHITNFYMLTIDKDRIIDAGPKGNFSRFMNHSCHPNCETQKWTVNGDTRVGLFALKDIPAGTELTFNYNLDCLGNEKTICKCGAPNCSGFLGERPKRAREREKAKKPKRKYRRRRPKPESRREHDSECYHCGDGGELVMCDRRNCTKTYHLSCVRLTMLPKGKWECPRHHCVVCGEKTVVFCTICTNSYCKDHKTGALKHGRDGHRRCSAHLSLRAAKKKGPPPPHISLQCGIDELWTQ</sequence>
<dbReference type="InterPro" id="IPR059153">
    <property type="entry name" value="NSD_PHD-1st"/>
</dbReference>
<dbReference type="Pfam" id="PF17907">
    <property type="entry name" value="AWS"/>
    <property type="match status" value="1"/>
</dbReference>
<keyword evidence="10 16" id="KW-0863">Zinc-finger</keyword>
<comment type="subcellular location">
    <subcellularLocation>
        <location evidence="2">Chromosome</location>
    </subcellularLocation>
    <subcellularLocation>
        <location evidence="1">Nucleus</location>
    </subcellularLocation>
</comment>
<evidence type="ECO:0000256" key="3">
    <source>
        <dbReference type="ARBA" id="ARBA00022454"/>
    </source>
</evidence>
<evidence type="ECO:0000256" key="13">
    <source>
        <dbReference type="ARBA" id="ARBA00023015"/>
    </source>
</evidence>
<dbReference type="InterPro" id="IPR013083">
    <property type="entry name" value="Znf_RING/FYVE/PHD"/>
</dbReference>
<dbReference type="InterPro" id="IPR001965">
    <property type="entry name" value="Znf_PHD"/>
</dbReference>
<dbReference type="InterPro" id="IPR046341">
    <property type="entry name" value="SET_dom_sf"/>
</dbReference>
<dbReference type="PANTHER" id="PTHR22884">
    <property type="entry name" value="SET DOMAIN PROTEINS"/>
    <property type="match status" value="1"/>
</dbReference>
<name>A0A8C4QXA2_EPTBU</name>
<keyword evidence="15" id="KW-0539">Nucleus</keyword>
<evidence type="ECO:0000256" key="11">
    <source>
        <dbReference type="ARBA" id="ARBA00022833"/>
    </source>
</evidence>
<organism evidence="23 24">
    <name type="scientific">Eptatretus burgeri</name>
    <name type="common">Inshore hagfish</name>
    <dbReference type="NCBI Taxonomy" id="7764"/>
    <lineage>
        <taxon>Eukaryota</taxon>
        <taxon>Metazoa</taxon>
        <taxon>Chordata</taxon>
        <taxon>Craniata</taxon>
        <taxon>Vertebrata</taxon>
        <taxon>Cyclostomata</taxon>
        <taxon>Myxini</taxon>
        <taxon>Myxiniformes</taxon>
        <taxon>Myxinidae</taxon>
        <taxon>Eptatretinae</taxon>
        <taxon>Eptatretus</taxon>
    </lineage>
</organism>
<feature type="compositionally biased region" description="Basic and acidic residues" evidence="17">
    <location>
        <begin position="748"/>
        <end position="757"/>
    </location>
</feature>
<evidence type="ECO:0000256" key="9">
    <source>
        <dbReference type="ARBA" id="ARBA00022737"/>
    </source>
</evidence>
<dbReference type="SMART" id="SM00570">
    <property type="entry name" value="AWS"/>
    <property type="match status" value="1"/>
</dbReference>
<dbReference type="Proteomes" id="UP000694388">
    <property type="component" value="Unplaced"/>
</dbReference>
<feature type="domain" description="PWWP" evidence="20">
    <location>
        <begin position="22"/>
        <end position="72"/>
    </location>
</feature>
<evidence type="ECO:0000313" key="24">
    <source>
        <dbReference type="Proteomes" id="UP000694388"/>
    </source>
</evidence>
<dbReference type="Pfam" id="PF23011">
    <property type="entry name" value="PHD-1st_NSD"/>
    <property type="match status" value="1"/>
</dbReference>
<dbReference type="SMART" id="SM00317">
    <property type="entry name" value="SET"/>
    <property type="match status" value="1"/>
</dbReference>
<dbReference type="GO" id="GO:0005634">
    <property type="term" value="C:nucleus"/>
    <property type="evidence" value="ECO:0007669"/>
    <property type="project" value="UniProtKB-SubCell"/>
</dbReference>
<keyword evidence="5" id="KW-0489">Methyltransferase</keyword>
<keyword evidence="9" id="KW-0677">Repeat</keyword>
<dbReference type="PROSITE" id="PS50868">
    <property type="entry name" value="POST_SET"/>
    <property type="match status" value="1"/>
</dbReference>
<dbReference type="CDD" id="cd19173">
    <property type="entry name" value="SET_NSD"/>
    <property type="match status" value="1"/>
</dbReference>
<dbReference type="FunFam" id="2.30.30.140:FF:000004">
    <property type="entry name" value="Histone-lysine N-methyltransferase"/>
    <property type="match status" value="1"/>
</dbReference>
<dbReference type="Pfam" id="PF23004">
    <property type="entry name" value="PHDvar_NSD"/>
    <property type="match status" value="1"/>
</dbReference>
<dbReference type="PROSITE" id="PS50280">
    <property type="entry name" value="SET"/>
    <property type="match status" value="1"/>
</dbReference>
<dbReference type="InterPro" id="IPR041306">
    <property type="entry name" value="C5HCH"/>
</dbReference>
<evidence type="ECO:0000256" key="12">
    <source>
        <dbReference type="ARBA" id="ARBA00022853"/>
    </source>
</evidence>
<dbReference type="InterPro" id="IPR011011">
    <property type="entry name" value="Znf_FYVE_PHD"/>
</dbReference>
<feature type="domain" description="Post-SET" evidence="21">
    <location>
        <begin position="707"/>
        <end position="723"/>
    </location>
</feature>
<dbReference type="AlphaFoldDB" id="A0A8C4QXA2"/>
<dbReference type="Gene3D" id="2.170.270.10">
    <property type="entry name" value="SET domain"/>
    <property type="match status" value="1"/>
</dbReference>
<dbReference type="SMART" id="SM00249">
    <property type="entry name" value="PHD"/>
    <property type="match status" value="5"/>
</dbReference>
<dbReference type="InterPro" id="IPR003616">
    <property type="entry name" value="Post-SET_dom"/>
</dbReference>
<dbReference type="Pfam" id="PF00856">
    <property type="entry name" value="SET"/>
    <property type="match status" value="1"/>
</dbReference>
<keyword evidence="24" id="KW-1185">Reference proteome</keyword>
<reference evidence="23" key="1">
    <citation type="submission" date="2025-08" db="UniProtKB">
        <authorList>
            <consortium name="Ensembl"/>
        </authorList>
    </citation>
    <scope>IDENTIFICATION</scope>
</reference>
<evidence type="ECO:0000256" key="1">
    <source>
        <dbReference type="ARBA" id="ARBA00004123"/>
    </source>
</evidence>
<evidence type="ECO:0000256" key="15">
    <source>
        <dbReference type="ARBA" id="ARBA00023242"/>
    </source>
</evidence>
<feature type="domain" description="SET" evidence="19">
    <location>
        <begin position="583"/>
        <end position="700"/>
    </location>
</feature>